<name>A0ABR1I840_9HYPO</name>
<keyword evidence="2" id="KW-1185">Reference proteome</keyword>
<reference evidence="1 2" key="1">
    <citation type="journal article" date="2025" name="Microbiol. Resour. Announc.">
        <title>Draft genome sequences for Neonectria magnoliae and Neonectria punicea, canker pathogens of Liriodendron tulipifera and Acer saccharum in West Virginia.</title>
        <authorList>
            <person name="Petronek H.M."/>
            <person name="Kasson M.T."/>
            <person name="Metheny A.M."/>
            <person name="Stauder C.M."/>
            <person name="Lovett B."/>
            <person name="Lynch S.C."/>
            <person name="Garnas J.R."/>
            <person name="Kasson L.R."/>
            <person name="Stajich J.E."/>
        </authorList>
    </citation>
    <scope>NUCLEOTIDE SEQUENCE [LARGE SCALE GENOMIC DNA]</scope>
    <source>
        <strain evidence="1 2">NRRL 64651</strain>
    </source>
</reference>
<evidence type="ECO:0000313" key="1">
    <source>
        <dbReference type="EMBL" id="KAK7429759.1"/>
    </source>
</evidence>
<dbReference type="Proteomes" id="UP001498421">
    <property type="component" value="Unassembled WGS sequence"/>
</dbReference>
<proteinExistence type="predicted"/>
<gene>
    <name evidence="1" type="ORF">QQZ08_003785</name>
</gene>
<comment type="caution">
    <text evidence="1">The sequence shown here is derived from an EMBL/GenBank/DDBJ whole genome shotgun (WGS) entry which is preliminary data.</text>
</comment>
<sequence>MTTPGFVRIFSEVEKRIARCKQALGAIKLSRDGYAEKVAAANAVIAKAEECLSLNPSAADLPGLQDAIVGYSAQLKELELGHKSEATVGEQQRWAAMKRSCDNMIATLGSSVWQTSLERLSSRKSYQTVLVSIRTTTVVIRHLDIEVLGCNAILAKKNDSVALDAYRSGSKHSVASIVAEGLGLMDHVPKCYVYDERMKRFKWQDAYEKGGPLVAKREFPVIYFNGLKFPERSLVGWLAARDL</sequence>
<dbReference type="EMBL" id="JAZAVK010000026">
    <property type="protein sequence ID" value="KAK7429759.1"/>
    <property type="molecule type" value="Genomic_DNA"/>
</dbReference>
<accession>A0ABR1I840</accession>
<organism evidence="1 2">
    <name type="scientific">Neonectria magnoliae</name>
    <dbReference type="NCBI Taxonomy" id="2732573"/>
    <lineage>
        <taxon>Eukaryota</taxon>
        <taxon>Fungi</taxon>
        <taxon>Dikarya</taxon>
        <taxon>Ascomycota</taxon>
        <taxon>Pezizomycotina</taxon>
        <taxon>Sordariomycetes</taxon>
        <taxon>Hypocreomycetidae</taxon>
        <taxon>Hypocreales</taxon>
        <taxon>Nectriaceae</taxon>
        <taxon>Neonectria</taxon>
    </lineage>
</organism>
<protein>
    <submittedName>
        <fullName evidence="1">Uncharacterized protein</fullName>
    </submittedName>
</protein>
<evidence type="ECO:0000313" key="2">
    <source>
        <dbReference type="Proteomes" id="UP001498421"/>
    </source>
</evidence>